<dbReference type="KEGG" id="vg:22276524"/>
<dbReference type="EMBL" id="KC012913">
    <property type="protein sequence ID" value="AFX93378.1"/>
    <property type="molecule type" value="Genomic_DNA"/>
</dbReference>
<sequence>MALNFTTITENNVIRDLTTQVNNIGEELTKERNIFDITDDLVYNFNKSQKIKLTDDKGLTKSYGNITALRDIKEPGYYYIGARTLATLLDRPDMESLDVVLHVVPLDTSSKVVQHLYTLSTNNNQIKMLYRFVSGNSSSEWQFIQGLPSNKNAVISGTNILDIASPGVYFVMGMTGGMPSGVSSGFLDLSVDANDNRLARLTDAETGKEYTSIKKPTGTYTAWKKEFEPKDMEKYLLSSIRDDGSASFPLLVYTSDSKTFQQAIIDHIDRTGQTTFTFYVQGGVSGSPMSNSCRGLFMSDTPNTSSLHGVYNAIGTDGRNVTGSVVGSNWTSPKTSPSHKELWTGAQSFLSTGTTNNLSDDISNYSYVEVYTTHKTTEKTKGNDNTGTICHKFYLDGSGTYVCSGTFVSGDRTDTKPPITEFYRVGVSFKGSTWTLVDSAVQNSKTQYVTRIIGINMP</sequence>
<dbReference type="Proteomes" id="UP000028568">
    <property type="component" value="Segment"/>
</dbReference>
<dbReference type="RefSeq" id="YP_009098261.1">
    <property type="nucleotide sequence ID" value="NC_025417.1"/>
</dbReference>
<reference evidence="2 3" key="1">
    <citation type="journal article" date="2014" name="PLoS ONE">
        <title>Improving the Safety of Staphylococcus aureus Polyvalent Phages by Their Production on a Staphylococcus xylosus Strain.</title>
        <authorList>
            <person name="El Haddad L."/>
            <person name="Ben Abdallah N."/>
            <person name="Plante P.L."/>
            <person name="Dumaresq J."/>
            <person name="Katsarava R."/>
            <person name="Labrie S."/>
            <person name="Corbeil J."/>
            <person name="St-Gelais D."/>
            <person name="Moineau S."/>
        </authorList>
    </citation>
    <scope>NUCLEOTIDE SEQUENCE [LARGE SCALE GENOMIC DNA]</scope>
</reference>
<evidence type="ECO:0000259" key="1">
    <source>
        <dbReference type="Pfam" id="PF23624"/>
    </source>
</evidence>
<evidence type="ECO:0000313" key="3">
    <source>
        <dbReference type="Proteomes" id="UP000028568"/>
    </source>
</evidence>
<protein>
    <recommendedName>
        <fullName evidence="1">ORF68 C-terminal domain-containing protein</fullName>
    </recommendedName>
</protein>
<feature type="domain" description="ORF68 C-terminal" evidence="1">
    <location>
        <begin position="337"/>
        <end position="458"/>
    </location>
</feature>
<dbReference type="GeneID" id="22276524"/>
<evidence type="ECO:0000313" key="2">
    <source>
        <dbReference type="EMBL" id="AFX93378.1"/>
    </source>
</evidence>
<name>A0A075BEQ3_9CAUD</name>
<dbReference type="Pfam" id="PF23624">
    <property type="entry name" value="ORF68_C"/>
    <property type="match status" value="1"/>
</dbReference>
<dbReference type="SMR" id="A0A075BEQ3"/>
<proteinExistence type="predicted"/>
<dbReference type="InterPro" id="IPR057110">
    <property type="entry name" value="ORF68_C"/>
</dbReference>
<organism evidence="2 3">
    <name type="scientific">Staphylococcus phage Team1</name>
    <dbReference type="NCBI Taxonomy" id="1262512"/>
    <lineage>
        <taxon>Viruses</taxon>
        <taxon>Duplodnaviria</taxon>
        <taxon>Heunggongvirae</taxon>
        <taxon>Uroviricota</taxon>
        <taxon>Caudoviricetes</taxon>
        <taxon>Herelleviridae</taxon>
        <taxon>Twortvirinae</taxon>
        <taxon>Kayvirus</taxon>
        <taxon>Kayvirus G1</taxon>
    </lineage>
</organism>
<accession>A0A075BEQ3</accession>